<dbReference type="Gene3D" id="3.30.70.330">
    <property type="match status" value="1"/>
</dbReference>
<evidence type="ECO:0000256" key="1">
    <source>
        <dbReference type="ARBA" id="ARBA00022884"/>
    </source>
</evidence>
<dbReference type="SMART" id="SM00360">
    <property type="entry name" value="RRM"/>
    <property type="match status" value="1"/>
</dbReference>
<dbReference type="Proteomes" id="UP000515156">
    <property type="component" value="Chromosome 9"/>
</dbReference>
<dbReference type="RefSeq" id="XP_030069920.1">
    <property type="nucleotide sequence ID" value="XM_030214060.1"/>
</dbReference>
<evidence type="ECO:0000313" key="6">
    <source>
        <dbReference type="RefSeq" id="XP_030044673.1"/>
    </source>
</evidence>
<dbReference type="Pfam" id="PF00076">
    <property type="entry name" value="RRM_1"/>
    <property type="match status" value="1"/>
</dbReference>
<dbReference type="PANTHER" id="PTHR11176">
    <property type="entry name" value="BOULE-RELATED"/>
    <property type="match status" value="1"/>
</dbReference>
<dbReference type="CDD" id="cd12242">
    <property type="entry name" value="RRM_SLIRP"/>
    <property type="match status" value="1"/>
</dbReference>
<proteinExistence type="predicted"/>
<protein>
    <submittedName>
        <fullName evidence="6 7">SRA stem-loop-interacting RNA-binding protein, mitochondrial</fullName>
    </submittedName>
</protein>
<dbReference type="InterPro" id="IPR034152">
    <property type="entry name" value="SLIRP_RRM"/>
</dbReference>
<feature type="region of interest" description="Disordered" evidence="3">
    <location>
        <begin position="87"/>
        <end position="106"/>
    </location>
</feature>
<dbReference type="PROSITE" id="PS50102">
    <property type="entry name" value="RRM"/>
    <property type="match status" value="1"/>
</dbReference>
<organism evidence="5 6">
    <name type="scientific">Microcaecilia unicolor</name>
    <dbReference type="NCBI Taxonomy" id="1415580"/>
    <lineage>
        <taxon>Eukaryota</taxon>
        <taxon>Metazoa</taxon>
        <taxon>Chordata</taxon>
        <taxon>Craniata</taxon>
        <taxon>Vertebrata</taxon>
        <taxon>Euteleostomi</taxon>
        <taxon>Amphibia</taxon>
        <taxon>Gymnophiona</taxon>
        <taxon>Siphonopidae</taxon>
        <taxon>Microcaecilia</taxon>
    </lineage>
</organism>
<reference evidence="6 7" key="1">
    <citation type="submission" date="2025-04" db="UniProtKB">
        <authorList>
            <consortium name="RefSeq"/>
        </authorList>
    </citation>
    <scope>IDENTIFICATION</scope>
</reference>
<keyword evidence="1 2" id="KW-0694">RNA-binding</keyword>
<dbReference type="InterPro" id="IPR012677">
    <property type="entry name" value="Nucleotide-bd_a/b_plait_sf"/>
</dbReference>
<name>A0A6P7WWF6_9AMPH</name>
<evidence type="ECO:0000259" key="4">
    <source>
        <dbReference type="PROSITE" id="PS50102"/>
    </source>
</evidence>
<evidence type="ECO:0000256" key="3">
    <source>
        <dbReference type="SAM" id="MobiDB-lite"/>
    </source>
</evidence>
<dbReference type="FunFam" id="3.30.70.330:FF:000494">
    <property type="entry name" value="28 kDa ribonucleoprotein, chloroplastic"/>
    <property type="match status" value="1"/>
</dbReference>
<dbReference type="InterPro" id="IPR000504">
    <property type="entry name" value="RRM_dom"/>
</dbReference>
<dbReference type="OrthoDB" id="6159137at2759"/>
<dbReference type="InterPro" id="IPR035979">
    <property type="entry name" value="RBD_domain_sf"/>
</dbReference>
<dbReference type="GeneID" id="115458956"/>
<feature type="domain" description="RRM" evidence="4">
    <location>
        <begin position="12"/>
        <end position="89"/>
    </location>
</feature>
<evidence type="ECO:0000256" key="2">
    <source>
        <dbReference type="PROSITE-ProRule" id="PRU00176"/>
    </source>
</evidence>
<dbReference type="SUPFAM" id="SSF54928">
    <property type="entry name" value="RNA-binding domain, RBD"/>
    <property type="match status" value="1"/>
</dbReference>
<keyword evidence="5" id="KW-1185">Reference proteome</keyword>
<accession>A0A6P7WWF6</accession>
<dbReference type="KEGG" id="muo:115477285"/>
<dbReference type="KEGG" id="muo:115458956"/>
<evidence type="ECO:0000313" key="5">
    <source>
        <dbReference type="Proteomes" id="UP000515156"/>
    </source>
</evidence>
<dbReference type="AlphaFoldDB" id="A0A6P7WWF6"/>
<dbReference type="GO" id="GO:0003723">
    <property type="term" value="F:RNA binding"/>
    <property type="evidence" value="ECO:0007669"/>
    <property type="project" value="UniProtKB-UniRule"/>
</dbReference>
<dbReference type="RefSeq" id="XP_030044673.1">
    <property type="nucleotide sequence ID" value="XM_030188813.1"/>
</dbReference>
<sequence length="106" mass="12273">MGSMAAQARRLFELFVARVPWTLSAKEMREYFSQFGTVKKCVLPFDKETGFHRGYGWIVFSSEEGLQNVLQKDQHIVEGSKLQVLRNRRELGEPQSHHKPEHNADV</sequence>
<evidence type="ECO:0000313" key="7">
    <source>
        <dbReference type="RefSeq" id="XP_030069920.1"/>
    </source>
</evidence>
<gene>
    <name evidence="6" type="primary">LOC115458956</name>
    <name evidence="7" type="synonym">SLIRP</name>
</gene>
<dbReference type="PANTHER" id="PTHR11176:SF61">
    <property type="entry name" value="SRA STEM-LOOP INTERACTING RNA BINDING PROTEIN"/>
    <property type="match status" value="1"/>
</dbReference>